<feature type="compositionally biased region" description="Basic and acidic residues" evidence="1">
    <location>
        <begin position="52"/>
        <end position="61"/>
    </location>
</feature>
<name>A0AAV9UVV4_9PEZI</name>
<protein>
    <recommendedName>
        <fullName evidence="2">SRP9 domain-containing protein</fullName>
    </recommendedName>
</protein>
<proteinExistence type="predicted"/>
<dbReference type="GO" id="GO:0005786">
    <property type="term" value="C:signal recognition particle, endoplasmic reticulum targeting"/>
    <property type="evidence" value="ECO:0007669"/>
    <property type="project" value="TreeGrafter"/>
</dbReference>
<dbReference type="InterPro" id="IPR039432">
    <property type="entry name" value="SRP9_dom"/>
</dbReference>
<dbReference type="EMBL" id="JAVHNQ010000004">
    <property type="protein sequence ID" value="KAK6350045.1"/>
    <property type="molecule type" value="Genomic_DNA"/>
</dbReference>
<feature type="domain" description="SRP9" evidence="2">
    <location>
        <begin position="5"/>
        <end position="104"/>
    </location>
</feature>
<feature type="region of interest" description="Disordered" evidence="1">
    <location>
        <begin position="145"/>
        <end position="165"/>
    </location>
</feature>
<evidence type="ECO:0000313" key="3">
    <source>
        <dbReference type="EMBL" id="KAK6350045.1"/>
    </source>
</evidence>
<dbReference type="PANTHER" id="PTHR12834">
    <property type="entry name" value="SIGNAL RECOGNITION PARTICLE 9 KDA PROTEIN"/>
    <property type="match status" value="1"/>
</dbReference>
<dbReference type="AlphaFoldDB" id="A0AAV9UVV4"/>
<comment type="caution">
    <text evidence="3">The sequence shown here is derived from an EMBL/GenBank/DDBJ whole genome shotgun (WGS) entry which is preliminary data.</text>
</comment>
<accession>A0AAV9UVV4</accession>
<evidence type="ECO:0000259" key="2">
    <source>
        <dbReference type="Pfam" id="PF05486"/>
    </source>
</evidence>
<dbReference type="PANTHER" id="PTHR12834:SF12">
    <property type="entry name" value="SIGNAL RECOGNITION PARTICLE 9 KDA PROTEIN"/>
    <property type="match status" value="1"/>
</dbReference>
<feature type="compositionally biased region" description="Basic residues" evidence="1">
    <location>
        <begin position="156"/>
        <end position="165"/>
    </location>
</feature>
<sequence>MVLVRTPVEFVDRSLALLQAHPNTARITTTYHISPPPSKPSKPRPSKSTSKPTDDDKDKPRTPRGSVTLKTYDPLSGALIKFRTDRISDVGRLVAGLHRLARSMANLKDIPPDATTTTATATAVDNGEASTVGKDAVAGAVAAAEGDVAASAGGAKGKKKNKKKR</sequence>
<reference evidence="3 4" key="1">
    <citation type="submission" date="2019-10" db="EMBL/GenBank/DDBJ databases">
        <authorList>
            <person name="Palmer J.M."/>
        </authorList>
    </citation>
    <scope>NUCLEOTIDE SEQUENCE [LARGE SCALE GENOMIC DNA]</scope>
    <source>
        <strain evidence="3 4">TWF696</strain>
    </source>
</reference>
<dbReference type="Proteomes" id="UP001375240">
    <property type="component" value="Unassembled WGS sequence"/>
</dbReference>
<evidence type="ECO:0000313" key="4">
    <source>
        <dbReference type="Proteomes" id="UP001375240"/>
    </source>
</evidence>
<dbReference type="GO" id="GO:0006614">
    <property type="term" value="P:SRP-dependent cotranslational protein targeting to membrane"/>
    <property type="evidence" value="ECO:0007669"/>
    <property type="project" value="InterPro"/>
</dbReference>
<evidence type="ECO:0000256" key="1">
    <source>
        <dbReference type="SAM" id="MobiDB-lite"/>
    </source>
</evidence>
<keyword evidence="4" id="KW-1185">Reference proteome</keyword>
<organism evidence="3 4">
    <name type="scientific">Orbilia brochopaga</name>
    <dbReference type="NCBI Taxonomy" id="3140254"/>
    <lineage>
        <taxon>Eukaryota</taxon>
        <taxon>Fungi</taxon>
        <taxon>Dikarya</taxon>
        <taxon>Ascomycota</taxon>
        <taxon>Pezizomycotina</taxon>
        <taxon>Orbiliomycetes</taxon>
        <taxon>Orbiliales</taxon>
        <taxon>Orbiliaceae</taxon>
        <taxon>Orbilia</taxon>
    </lineage>
</organism>
<feature type="region of interest" description="Disordered" evidence="1">
    <location>
        <begin position="27"/>
        <end position="70"/>
    </location>
</feature>
<dbReference type="InterPro" id="IPR039914">
    <property type="entry name" value="SRP9-like"/>
</dbReference>
<gene>
    <name evidence="3" type="ORF">TWF696_006294</name>
</gene>
<dbReference type="Pfam" id="PF05486">
    <property type="entry name" value="SRP9-21"/>
    <property type="match status" value="1"/>
</dbReference>